<dbReference type="PROSITE" id="PS51819">
    <property type="entry name" value="VOC"/>
    <property type="match status" value="1"/>
</dbReference>
<name>A1A062_BIFAA</name>
<dbReference type="PaxDb" id="1680-BADO_0321"/>
<evidence type="ECO:0000313" key="2">
    <source>
        <dbReference type="EMBL" id="BAF39095.1"/>
    </source>
</evidence>
<keyword evidence="3" id="KW-1185">Reference proteome</keyword>
<dbReference type="InterPro" id="IPR037523">
    <property type="entry name" value="VOC_core"/>
</dbReference>
<feature type="domain" description="VOC" evidence="1">
    <location>
        <begin position="40"/>
        <end position="160"/>
    </location>
</feature>
<dbReference type="InterPro" id="IPR004360">
    <property type="entry name" value="Glyas_Fos-R_dOase_dom"/>
</dbReference>
<dbReference type="CDD" id="cd06587">
    <property type="entry name" value="VOC"/>
    <property type="match status" value="1"/>
</dbReference>
<dbReference type="EMBL" id="AP009256">
    <property type="protein sequence ID" value="BAF39095.1"/>
    <property type="molecule type" value="Genomic_DNA"/>
</dbReference>
<gene>
    <name evidence="2" type="primary">ywbC</name>
    <name evidence="2" type="ordered locus">BAD_0314</name>
</gene>
<sequence>MHSRHRRIAHILITKGENQSYSSLSGGNFMAKAMSEFTTDLQHSGMPAKDLDETIEFYTKKLGFELAGLFHNGENRCAFLRYGHLTIETWEGDPAPLTTGAINHWAFDTPDIEAAFENAKELGLNFKDNEIQHIDSFWEHGIRYFNVYGPNGETIEFCQIVK</sequence>
<evidence type="ECO:0000313" key="3">
    <source>
        <dbReference type="Proteomes" id="UP000008702"/>
    </source>
</evidence>
<dbReference type="Gene3D" id="3.10.180.10">
    <property type="entry name" value="2,3-Dihydroxybiphenyl 1,2-Dioxygenase, domain 1"/>
    <property type="match status" value="1"/>
</dbReference>
<dbReference type="Pfam" id="PF00903">
    <property type="entry name" value="Glyoxalase"/>
    <property type="match status" value="1"/>
</dbReference>
<protein>
    <recommendedName>
        <fullName evidence="1">VOC domain-containing protein</fullName>
    </recommendedName>
</protein>
<evidence type="ECO:0000259" key="1">
    <source>
        <dbReference type="PROSITE" id="PS51819"/>
    </source>
</evidence>
<accession>A1A062</accession>
<dbReference type="AlphaFoldDB" id="A1A062"/>
<dbReference type="STRING" id="367928.BAD_0314"/>
<dbReference type="InterPro" id="IPR029068">
    <property type="entry name" value="Glyas_Bleomycin-R_OHBP_Dase"/>
</dbReference>
<dbReference type="KEGG" id="bad:BAD_0314"/>
<organism evidence="2 3">
    <name type="scientific">Bifidobacterium adolescentis (strain ATCC 15703 / DSM 20083 / NCTC 11814 / E194a)</name>
    <dbReference type="NCBI Taxonomy" id="367928"/>
    <lineage>
        <taxon>Bacteria</taxon>
        <taxon>Bacillati</taxon>
        <taxon>Actinomycetota</taxon>
        <taxon>Actinomycetes</taxon>
        <taxon>Bifidobacteriales</taxon>
        <taxon>Bifidobacteriaceae</taxon>
        <taxon>Bifidobacterium</taxon>
    </lineage>
</organism>
<dbReference type="HOGENOM" id="CLU_046006_8_2_11"/>
<proteinExistence type="predicted"/>
<dbReference type="SUPFAM" id="SSF54593">
    <property type="entry name" value="Glyoxalase/Bleomycin resistance protein/Dihydroxybiphenyl dioxygenase"/>
    <property type="match status" value="1"/>
</dbReference>
<reference evidence="2 3" key="1">
    <citation type="submission" date="2006-12" db="EMBL/GenBank/DDBJ databases">
        <title>Bifidobacterium adolescentis complete genome sequence.</title>
        <authorList>
            <person name="Suzuki T."/>
            <person name="Tsuda Y."/>
            <person name="Kanou N."/>
            <person name="Inoue T."/>
            <person name="Kumazaki K."/>
            <person name="Nagano S."/>
            <person name="Hirai S."/>
            <person name="Tanaka K."/>
            <person name="Watanabe K."/>
        </authorList>
    </citation>
    <scope>NUCLEOTIDE SEQUENCE [LARGE SCALE GENOMIC DNA]</scope>
    <source>
        <strain evidence="3">ATCC 15703 / DSM 20083 / NCTC 11814 / E194a</strain>
    </source>
</reference>
<dbReference type="Proteomes" id="UP000008702">
    <property type="component" value="Chromosome"/>
</dbReference>